<proteinExistence type="predicted"/>
<sequence length="357" mass="40101">MSYDRNFNNTLAIWTAFGGRGSIVLPIPTLSWTKKYYNNFGYTQYGSERQINVYDNGNAQIAVYYAKTPYMSYWNKTTKQWTVVSVPWWSHGQPEILYAADGVFIAKIVGLANVIASFDGITWHNAGYCPGAQNAMTCGAYDMDRGSGVVSWWYYKSPVYYSFDSLTERTAWTLVGSDGTSVPIFKYLTRHKGYFVGVVGGDKSIARASTSSPGSWGTTIPEDVNDTRYMFIRSINGVLFVMKFNYTNVGGDYTYYVKLCVMSDDATQITETNLSWVGDLANNNIPNPRNIMWMPDWGKFALLKESSLCVSSDGVTWECLHQPGFTTSQYDTFDGAMYIPGDGFYAKASGYVYYAPY</sequence>
<accession>A0A7G9W632</accession>
<protein>
    <submittedName>
        <fullName evidence="1">Uncharacterized protein</fullName>
    </submittedName>
</protein>
<gene>
    <name evidence="1" type="ORF">HYG86_04835</name>
</gene>
<dbReference type="RefSeq" id="WP_147732840.1">
    <property type="nucleotide sequence ID" value="NZ_CP058559.1"/>
</dbReference>
<dbReference type="AlphaFoldDB" id="A0A7G9W632"/>
<dbReference type="EMBL" id="CP058559">
    <property type="protein sequence ID" value="QNO14144.1"/>
    <property type="molecule type" value="Genomic_DNA"/>
</dbReference>
<organism evidence="1 2">
    <name type="scientific">Alkalicella caledoniensis</name>
    <dbReference type="NCBI Taxonomy" id="2731377"/>
    <lineage>
        <taxon>Bacteria</taxon>
        <taxon>Bacillati</taxon>
        <taxon>Bacillota</taxon>
        <taxon>Clostridia</taxon>
        <taxon>Eubacteriales</taxon>
        <taxon>Proteinivoracaceae</taxon>
        <taxon>Alkalicella</taxon>
    </lineage>
</organism>
<reference evidence="1 2" key="1">
    <citation type="submission" date="2020-07" db="EMBL/GenBank/DDBJ databases">
        <title>Alkalicella. sp. LB2 genome.</title>
        <authorList>
            <person name="Postec A."/>
            <person name="Quemeneur M."/>
        </authorList>
    </citation>
    <scope>NUCLEOTIDE SEQUENCE [LARGE SCALE GENOMIC DNA]</scope>
    <source>
        <strain evidence="1 2">LB2</strain>
    </source>
</reference>
<dbReference type="KEGG" id="acae:HYG86_04835"/>
<evidence type="ECO:0000313" key="1">
    <source>
        <dbReference type="EMBL" id="QNO14144.1"/>
    </source>
</evidence>
<dbReference type="Proteomes" id="UP000516160">
    <property type="component" value="Chromosome"/>
</dbReference>
<keyword evidence="2" id="KW-1185">Reference proteome</keyword>
<name>A0A7G9W632_ALKCA</name>
<evidence type="ECO:0000313" key="2">
    <source>
        <dbReference type="Proteomes" id="UP000516160"/>
    </source>
</evidence>